<proteinExistence type="predicted"/>
<dbReference type="EMBL" id="CAKOGL010000030">
    <property type="protein sequence ID" value="CAH2107798.1"/>
    <property type="molecule type" value="Genomic_DNA"/>
</dbReference>
<keyword evidence="2" id="KW-1185">Reference proteome</keyword>
<evidence type="ECO:0000313" key="2">
    <source>
        <dbReference type="Proteomes" id="UP001153954"/>
    </source>
</evidence>
<dbReference type="Proteomes" id="UP001153954">
    <property type="component" value="Unassembled WGS sequence"/>
</dbReference>
<name>A0AAU9VCA1_EUPED</name>
<accession>A0AAU9VCA1</accession>
<organism evidence="1 2">
    <name type="scientific">Euphydryas editha</name>
    <name type="common">Edith's checkerspot</name>
    <dbReference type="NCBI Taxonomy" id="104508"/>
    <lineage>
        <taxon>Eukaryota</taxon>
        <taxon>Metazoa</taxon>
        <taxon>Ecdysozoa</taxon>
        <taxon>Arthropoda</taxon>
        <taxon>Hexapoda</taxon>
        <taxon>Insecta</taxon>
        <taxon>Pterygota</taxon>
        <taxon>Neoptera</taxon>
        <taxon>Endopterygota</taxon>
        <taxon>Lepidoptera</taxon>
        <taxon>Glossata</taxon>
        <taxon>Ditrysia</taxon>
        <taxon>Papilionoidea</taxon>
        <taxon>Nymphalidae</taxon>
        <taxon>Nymphalinae</taxon>
        <taxon>Euphydryas</taxon>
    </lineage>
</organism>
<gene>
    <name evidence="1" type="ORF">EEDITHA_LOCUS21794</name>
</gene>
<protein>
    <submittedName>
        <fullName evidence="1">Uncharacterized protein</fullName>
    </submittedName>
</protein>
<sequence>MFRPSLFRGLSTDSADSAGYELDRSRRASLSAEQRRRLSLLRTSSIPTSLSPVSEKIPDKKIEFYTQ</sequence>
<dbReference type="AlphaFoldDB" id="A0AAU9VCA1"/>
<reference evidence="1" key="1">
    <citation type="submission" date="2022-03" db="EMBL/GenBank/DDBJ databases">
        <authorList>
            <person name="Tunstrom K."/>
        </authorList>
    </citation>
    <scope>NUCLEOTIDE SEQUENCE</scope>
</reference>
<evidence type="ECO:0000313" key="1">
    <source>
        <dbReference type="EMBL" id="CAH2107798.1"/>
    </source>
</evidence>
<comment type="caution">
    <text evidence="1">The sequence shown here is derived from an EMBL/GenBank/DDBJ whole genome shotgun (WGS) entry which is preliminary data.</text>
</comment>